<reference evidence="1 2" key="1">
    <citation type="journal article" date="2010" name="PLoS ONE">
        <title>Genome erosion in a nitrogen-fixing vertically transmitted endosymbiotic multicellular cyanobacterium.</title>
        <authorList>
            <person name="Ran L."/>
            <person name="Larsson J."/>
            <person name="Vigil-Stenman T."/>
            <person name="Nylander J.A."/>
            <person name="Ininbergs K."/>
            <person name="Zheng W.W."/>
            <person name="Lapidus A."/>
            <person name="Lowry S."/>
            <person name="Haselkorn R."/>
            <person name="Bergman B."/>
        </authorList>
    </citation>
    <scope>NUCLEOTIDE SEQUENCE [LARGE SCALE GENOMIC DNA]</scope>
    <source>
        <strain evidence="1 2">0708</strain>
    </source>
</reference>
<keyword evidence="2" id="KW-1185">Reference proteome</keyword>
<sequence>MILAYILTESDRDIEVVRILLPKKLSQDIQIIPTLSSYRARSLASSPGEMHLIS</sequence>
<name>D7E009_NOSA0</name>
<proteinExistence type="predicted"/>
<dbReference type="Proteomes" id="UP000001511">
    <property type="component" value="Chromosome"/>
</dbReference>
<protein>
    <submittedName>
        <fullName evidence="1">Uncharacterized protein</fullName>
    </submittedName>
</protein>
<evidence type="ECO:0000313" key="1">
    <source>
        <dbReference type="EMBL" id="ADI66179.1"/>
    </source>
</evidence>
<dbReference type="KEGG" id="naz:Aazo_5092"/>
<dbReference type="EMBL" id="CP002059">
    <property type="protein sequence ID" value="ADI66179.1"/>
    <property type="molecule type" value="Genomic_DNA"/>
</dbReference>
<accession>D7E009</accession>
<dbReference type="HOGENOM" id="CLU_3045902_0_0_3"/>
<gene>
    <name evidence="1" type="ordered locus">Aazo_5092</name>
</gene>
<organism evidence="1 2">
    <name type="scientific">Nostoc azollae (strain 0708)</name>
    <name type="common">Anabaena azollae (strain 0708)</name>
    <dbReference type="NCBI Taxonomy" id="551115"/>
    <lineage>
        <taxon>Bacteria</taxon>
        <taxon>Bacillati</taxon>
        <taxon>Cyanobacteriota</taxon>
        <taxon>Cyanophyceae</taxon>
        <taxon>Nostocales</taxon>
        <taxon>Nostocaceae</taxon>
        <taxon>Trichormus</taxon>
    </lineage>
</organism>
<evidence type="ECO:0000313" key="2">
    <source>
        <dbReference type="Proteomes" id="UP000001511"/>
    </source>
</evidence>
<dbReference type="AlphaFoldDB" id="D7E009"/>